<dbReference type="NCBIfam" id="TIGR00762">
    <property type="entry name" value="DegV"/>
    <property type="match status" value="1"/>
</dbReference>
<dbReference type="AlphaFoldDB" id="A0AAW8W7T0"/>
<dbReference type="Proteomes" id="UP001254075">
    <property type="component" value="Unassembled WGS sequence"/>
</dbReference>
<evidence type="ECO:0000313" key="4">
    <source>
        <dbReference type="Proteomes" id="UP001254075"/>
    </source>
</evidence>
<evidence type="ECO:0000256" key="2">
    <source>
        <dbReference type="ARBA" id="ARBA00023121"/>
    </source>
</evidence>
<dbReference type="Pfam" id="PF02645">
    <property type="entry name" value="DegV"/>
    <property type="match status" value="1"/>
</dbReference>
<reference evidence="3" key="1">
    <citation type="submission" date="2023-08" db="EMBL/GenBank/DDBJ databases">
        <authorList>
            <person name="Page C.A."/>
            <person name="Perez-Diaz I.M."/>
        </authorList>
    </citation>
    <scope>NUCLEOTIDE SEQUENCE</scope>
    <source>
        <strain evidence="3">3.8.38</strain>
    </source>
</reference>
<dbReference type="RefSeq" id="WP_313845353.1">
    <property type="nucleotide sequence ID" value="NZ_JAVLAM010000001.1"/>
</dbReference>
<dbReference type="EMBL" id="JAVLAM010000001">
    <property type="protein sequence ID" value="MDT7014798.1"/>
    <property type="molecule type" value="Genomic_DNA"/>
</dbReference>
<dbReference type="InterPro" id="IPR003797">
    <property type="entry name" value="DegV"/>
</dbReference>
<comment type="caution">
    <text evidence="3">The sequence shown here is derived from an EMBL/GenBank/DDBJ whole genome shotgun (WGS) entry which is preliminary data.</text>
</comment>
<sequence length="286" mass="31449">MPIAIVTDTASYLTPAQIQEFNITVLPITVILGAHQYPESALSNRQFYDYLQNNQALPTTAQVSLGQIEAAYDQLVAQGITQIISIHLSSGITSFMSNLKMFCQTYTKATVYPIDSLMASAGEANLCLLAGRLIAAGQDAATIATTLERLRDTQEVYFAVDSLRHLARTGRLSNRSALVGSLLNIKPLLTFNAAGQIIAIDKARTMRRAFSYMTTRLAATQERVDYPLHATIIDANHPELAAQWQTQLAAQFPAIRITRSQLGPAISVHTGEKTMGIHWQRDWQSL</sequence>
<dbReference type="PANTHER" id="PTHR33434">
    <property type="entry name" value="DEGV DOMAIN-CONTAINING PROTEIN DR_1986-RELATED"/>
    <property type="match status" value="1"/>
</dbReference>
<dbReference type="GO" id="GO:0008289">
    <property type="term" value="F:lipid binding"/>
    <property type="evidence" value="ECO:0007669"/>
    <property type="project" value="UniProtKB-KW"/>
</dbReference>
<dbReference type="SUPFAM" id="SSF82549">
    <property type="entry name" value="DAK1/DegV-like"/>
    <property type="match status" value="1"/>
</dbReference>
<keyword evidence="2" id="KW-0446">Lipid-binding</keyword>
<dbReference type="InterPro" id="IPR043168">
    <property type="entry name" value="DegV_C"/>
</dbReference>
<comment type="function">
    <text evidence="1">May bind long-chain fatty acids, such as palmitate, and may play a role in lipid transport or fatty acid metabolism.</text>
</comment>
<gene>
    <name evidence="3" type="ORF">RI532_10325</name>
</gene>
<organism evidence="3 4">
    <name type="scientific">Levilactobacillus namurensis</name>
    <dbReference type="NCBI Taxonomy" id="380393"/>
    <lineage>
        <taxon>Bacteria</taxon>
        <taxon>Bacillati</taxon>
        <taxon>Bacillota</taxon>
        <taxon>Bacilli</taxon>
        <taxon>Lactobacillales</taxon>
        <taxon>Lactobacillaceae</taxon>
        <taxon>Levilactobacillus</taxon>
    </lineage>
</organism>
<evidence type="ECO:0000313" key="3">
    <source>
        <dbReference type="EMBL" id="MDT7014798.1"/>
    </source>
</evidence>
<dbReference type="Gene3D" id="3.40.50.10170">
    <property type="match status" value="1"/>
</dbReference>
<accession>A0AAW8W7T0</accession>
<proteinExistence type="predicted"/>
<dbReference type="InterPro" id="IPR050270">
    <property type="entry name" value="DegV_domain_contain"/>
</dbReference>
<name>A0AAW8W7T0_9LACO</name>
<protein>
    <submittedName>
        <fullName evidence="3">DegV family protein</fullName>
    </submittedName>
</protein>
<dbReference type="PROSITE" id="PS51482">
    <property type="entry name" value="DEGV"/>
    <property type="match status" value="1"/>
</dbReference>
<dbReference type="PANTHER" id="PTHR33434:SF2">
    <property type="entry name" value="FATTY ACID-BINDING PROTEIN TM_1468"/>
    <property type="match status" value="1"/>
</dbReference>
<dbReference type="Gene3D" id="3.30.1180.10">
    <property type="match status" value="1"/>
</dbReference>
<evidence type="ECO:0000256" key="1">
    <source>
        <dbReference type="ARBA" id="ARBA00003238"/>
    </source>
</evidence>